<dbReference type="PANTHER" id="PTHR40202:SF1">
    <property type="entry name" value="HD DOMAIN-CONTAINING PROTEIN"/>
    <property type="match status" value="1"/>
</dbReference>
<dbReference type="PANTHER" id="PTHR40202">
    <property type="match status" value="1"/>
</dbReference>
<dbReference type="CDD" id="cd00077">
    <property type="entry name" value="HDc"/>
    <property type="match status" value="1"/>
</dbReference>
<sequence length="185" mass="19879">MTHAYDALTALFDGEGGQEYLGEQVSMAQHMLQTGRAARAEGAPTELVVAAVLHDVGHFSGAVSGRELMSGNDNHHDAVAAEWLSTWFDDAVTEPVRLHVAAKRYLCATDPAYYDKLSGASKFTMSVQGGSMSDEEVEAFAAEPFAEAACRLRRFDDLGKDPAAPVVTLADFRADIDALDRTLQG</sequence>
<reference evidence="2" key="1">
    <citation type="journal article" date="2019" name="Int. J. Syst. Evol. Microbiol.">
        <title>The Global Catalogue of Microorganisms (GCM) 10K type strain sequencing project: providing services to taxonomists for standard genome sequencing and annotation.</title>
        <authorList>
            <consortium name="The Broad Institute Genomics Platform"/>
            <consortium name="The Broad Institute Genome Sequencing Center for Infectious Disease"/>
            <person name="Wu L."/>
            <person name="Ma J."/>
        </authorList>
    </citation>
    <scope>NUCLEOTIDE SEQUENCE [LARGE SCALE GENOMIC DNA]</scope>
    <source>
        <strain evidence="2">CCUG 54520</strain>
    </source>
</reference>
<dbReference type="Proteomes" id="UP001595914">
    <property type="component" value="Unassembled WGS sequence"/>
</dbReference>
<accession>A0ABV9FS15</accession>
<dbReference type="InterPro" id="IPR052567">
    <property type="entry name" value="OP_Dioxygenase"/>
</dbReference>
<name>A0ABV9FS15_9NOCA</name>
<dbReference type="Gene3D" id="1.10.3210.10">
    <property type="entry name" value="Hypothetical protein af1432"/>
    <property type="match status" value="1"/>
</dbReference>
<dbReference type="EMBL" id="JBHSFO010000004">
    <property type="protein sequence ID" value="MFC4604063.1"/>
    <property type="molecule type" value="Genomic_DNA"/>
</dbReference>
<evidence type="ECO:0000313" key="1">
    <source>
        <dbReference type="EMBL" id="MFC4604063.1"/>
    </source>
</evidence>
<evidence type="ECO:0000313" key="2">
    <source>
        <dbReference type="Proteomes" id="UP001595914"/>
    </source>
</evidence>
<dbReference type="RefSeq" id="WP_378416577.1">
    <property type="nucleotide sequence ID" value="NZ_JBHSFO010000004.1"/>
</dbReference>
<proteinExistence type="predicted"/>
<protein>
    <submittedName>
        <fullName evidence="1">HD domain-containing protein</fullName>
    </submittedName>
</protein>
<dbReference type="SUPFAM" id="SSF109604">
    <property type="entry name" value="HD-domain/PDEase-like"/>
    <property type="match status" value="1"/>
</dbReference>
<comment type="caution">
    <text evidence="1">The sequence shown here is derived from an EMBL/GenBank/DDBJ whole genome shotgun (WGS) entry which is preliminary data.</text>
</comment>
<gene>
    <name evidence="1" type="ORF">ACFO6S_10245</name>
</gene>
<organism evidence="1 2">
    <name type="scientific">Rhodococcus kronopolitis</name>
    <dbReference type="NCBI Taxonomy" id="1460226"/>
    <lineage>
        <taxon>Bacteria</taxon>
        <taxon>Bacillati</taxon>
        <taxon>Actinomycetota</taxon>
        <taxon>Actinomycetes</taxon>
        <taxon>Mycobacteriales</taxon>
        <taxon>Nocardiaceae</taxon>
        <taxon>Rhodococcus</taxon>
    </lineage>
</organism>
<dbReference type="InterPro" id="IPR003607">
    <property type="entry name" value="HD/PDEase_dom"/>
</dbReference>
<keyword evidence="2" id="KW-1185">Reference proteome</keyword>